<feature type="compositionally biased region" description="Acidic residues" evidence="2">
    <location>
        <begin position="188"/>
        <end position="203"/>
    </location>
</feature>
<dbReference type="OrthoDB" id="10009287at2759"/>
<sequence length="312" mass="36273">MVSYIASRIIMLVFGTLYPAYSSYKAIKTRNTREYVRWMMYWIVFALFTTAELFADLLLGVWFPFYYEIKIVFMIWLLSPTTKGSTILYRKFVHPLLSKHENEIDTYIAQAKDSGYETLVRVSRNSINIAAETMIKTAVTGQNVIAEKLRQYGSDQVEGDERHKMRKAKSWYGGMDSVQNDYEPINETDIEEEEEEEEEEEMYNTDSVEVERADAESAKLRKDLLEKKNKNKNYSSATLPRSFSRSSTYSSLYRDYNEELLPSSTYTTPGQGYESSKPTDSDVKPRRSQRNKKTKRVLPGIPSQEYFVLPCI</sequence>
<dbReference type="GO" id="GO:0071786">
    <property type="term" value="P:endoplasmic reticulum tubular network organization"/>
    <property type="evidence" value="ECO:0007669"/>
    <property type="project" value="TreeGrafter"/>
</dbReference>
<feature type="compositionally biased region" description="Polar residues" evidence="2">
    <location>
        <begin position="262"/>
        <end position="276"/>
    </location>
</feature>
<keyword evidence="1" id="KW-0472">Membrane</keyword>
<dbReference type="AlphaFoldDB" id="A0A6P8I661"/>
<dbReference type="FunCoup" id="A0A6P8I661">
    <property type="interactions" value="1299"/>
</dbReference>
<feature type="region of interest" description="Disordered" evidence="2">
    <location>
        <begin position="260"/>
        <end position="299"/>
    </location>
</feature>
<feature type="region of interest" description="Disordered" evidence="2">
    <location>
        <begin position="188"/>
        <end position="247"/>
    </location>
</feature>
<dbReference type="Pfam" id="PF03134">
    <property type="entry name" value="TB2_DP1_HVA22"/>
    <property type="match status" value="1"/>
</dbReference>
<evidence type="ECO:0000256" key="2">
    <source>
        <dbReference type="SAM" id="MobiDB-lite"/>
    </source>
</evidence>
<keyword evidence="1" id="KW-1133">Transmembrane helix</keyword>
<comment type="subcellular location">
    <subcellularLocation>
        <location evidence="1">Membrane</location>
        <topology evidence="1">Multi-pass membrane protein</topology>
    </subcellularLocation>
</comment>
<reference evidence="4" key="1">
    <citation type="submission" date="2025-08" db="UniProtKB">
        <authorList>
            <consortium name="RefSeq"/>
        </authorList>
    </citation>
    <scope>IDENTIFICATION</scope>
    <source>
        <tissue evidence="4">Tentacle</tissue>
    </source>
</reference>
<dbReference type="InParanoid" id="A0A6P8I661"/>
<organism evidence="3 4">
    <name type="scientific">Actinia tenebrosa</name>
    <name type="common">Australian red waratah sea anemone</name>
    <dbReference type="NCBI Taxonomy" id="6105"/>
    <lineage>
        <taxon>Eukaryota</taxon>
        <taxon>Metazoa</taxon>
        <taxon>Cnidaria</taxon>
        <taxon>Anthozoa</taxon>
        <taxon>Hexacorallia</taxon>
        <taxon>Actiniaria</taxon>
        <taxon>Actiniidae</taxon>
        <taxon>Actinia</taxon>
    </lineage>
</organism>
<comment type="similarity">
    <text evidence="1">Belongs to the DP1 family.</text>
</comment>
<protein>
    <recommendedName>
        <fullName evidence="1">Receptor expression-enhancing protein</fullName>
    </recommendedName>
</protein>
<evidence type="ECO:0000313" key="4">
    <source>
        <dbReference type="RefSeq" id="XP_031560210.1"/>
    </source>
</evidence>
<feature type="compositionally biased region" description="Basic residues" evidence="2">
    <location>
        <begin position="286"/>
        <end position="296"/>
    </location>
</feature>
<dbReference type="GO" id="GO:0008017">
    <property type="term" value="F:microtubule binding"/>
    <property type="evidence" value="ECO:0007669"/>
    <property type="project" value="TreeGrafter"/>
</dbReference>
<dbReference type="RefSeq" id="XP_031560210.1">
    <property type="nucleotide sequence ID" value="XM_031704350.1"/>
</dbReference>
<gene>
    <name evidence="4" type="primary">LOC116296344</name>
</gene>
<accession>A0A6P8I661</accession>
<evidence type="ECO:0000256" key="1">
    <source>
        <dbReference type="RuleBase" id="RU362006"/>
    </source>
</evidence>
<feature type="compositionally biased region" description="Basic and acidic residues" evidence="2">
    <location>
        <begin position="209"/>
        <end position="228"/>
    </location>
</feature>
<dbReference type="KEGG" id="aten:116296344"/>
<dbReference type="Proteomes" id="UP000515163">
    <property type="component" value="Unplaced"/>
</dbReference>
<dbReference type="GO" id="GO:0071782">
    <property type="term" value="C:endoplasmic reticulum tubular network"/>
    <property type="evidence" value="ECO:0007669"/>
    <property type="project" value="TreeGrafter"/>
</dbReference>
<dbReference type="GO" id="GO:0005789">
    <property type="term" value="C:endoplasmic reticulum membrane"/>
    <property type="evidence" value="ECO:0007669"/>
    <property type="project" value="TreeGrafter"/>
</dbReference>
<feature type="transmembrane region" description="Helical" evidence="1">
    <location>
        <begin position="39"/>
        <end position="65"/>
    </location>
</feature>
<feature type="transmembrane region" description="Helical" evidence="1">
    <location>
        <begin position="6"/>
        <end position="27"/>
    </location>
</feature>
<dbReference type="PANTHER" id="PTHR12300">
    <property type="entry name" value="HVA22-LIKE PROTEINS"/>
    <property type="match status" value="1"/>
</dbReference>
<name>A0A6P8I661_ACTTE</name>
<dbReference type="GeneID" id="116296344"/>
<dbReference type="GO" id="GO:0005881">
    <property type="term" value="C:cytoplasmic microtubule"/>
    <property type="evidence" value="ECO:0007669"/>
    <property type="project" value="TreeGrafter"/>
</dbReference>
<dbReference type="PANTHER" id="PTHR12300:SF117">
    <property type="entry name" value="LP05237P-RELATED"/>
    <property type="match status" value="1"/>
</dbReference>
<evidence type="ECO:0000313" key="3">
    <source>
        <dbReference type="Proteomes" id="UP000515163"/>
    </source>
</evidence>
<keyword evidence="1" id="KW-0812">Transmembrane</keyword>
<dbReference type="InterPro" id="IPR004345">
    <property type="entry name" value="TB2_DP1_HVA22"/>
</dbReference>
<proteinExistence type="inferred from homology"/>
<keyword evidence="3" id="KW-1185">Reference proteome</keyword>